<gene>
    <name evidence="1" type="ordered locus">Spiaf_1762</name>
</gene>
<sequence length="91" mass="10347">MSSYVPMTLLLDLEEKKKRRNTGMWIICQDRCRVLQVSKITLKKKKIQAPEEAALAEYDSADRAEAVFRQLTQAVKNGNGSATITFEMPLE</sequence>
<proteinExistence type="predicted"/>
<reference evidence="2" key="1">
    <citation type="journal article" date="2013" name="Stand. Genomic Sci.">
        <title>Complete genome sequence of the halophilic bacterium Spirochaeta africana type strain (Z-7692(T)) from the alkaline Lake Magadi in the East African Rift.</title>
        <authorList>
            <person name="Liolos K."/>
            <person name="Abt B."/>
            <person name="Scheuner C."/>
            <person name="Teshima H."/>
            <person name="Held B."/>
            <person name="Lapidus A."/>
            <person name="Nolan M."/>
            <person name="Lucas S."/>
            <person name="Deshpande S."/>
            <person name="Cheng J.F."/>
            <person name="Tapia R."/>
            <person name="Goodwin L.A."/>
            <person name="Pitluck S."/>
            <person name="Pagani I."/>
            <person name="Ivanova N."/>
            <person name="Mavromatis K."/>
            <person name="Mikhailova N."/>
            <person name="Huntemann M."/>
            <person name="Pati A."/>
            <person name="Chen A."/>
            <person name="Palaniappan K."/>
            <person name="Land M."/>
            <person name="Rohde M."/>
            <person name="Tindall B.J."/>
            <person name="Detter J.C."/>
            <person name="Goker M."/>
            <person name="Bristow J."/>
            <person name="Eisen J.A."/>
            <person name="Markowitz V."/>
            <person name="Hugenholtz P."/>
            <person name="Woyke T."/>
            <person name="Klenk H.P."/>
            <person name="Kyrpides N.C."/>
        </authorList>
    </citation>
    <scope>NUCLEOTIDE SEQUENCE</scope>
    <source>
        <strain evidence="2">ATCC 700263 / DSM 8902 / Z-7692</strain>
    </source>
</reference>
<dbReference type="AlphaFoldDB" id="H9UJX6"/>
<accession>H9UJX6</accession>
<organism evidence="1 2">
    <name type="scientific">Spirochaeta africana (strain ATCC 700263 / DSM 8902 / Z-7692)</name>
    <dbReference type="NCBI Taxonomy" id="889378"/>
    <lineage>
        <taxon>Bacteria</taxon>
        <taxon>Pseudomonadati</taxon>
        <taxon>Spirochaetota</taxon>
        <taxon>Spirochaetia</taxon>
        <taxon>Spirochaetales</taxon>
        <taxon>Spirochaetaceae</taxon>
        <taxon>Spirochaeta</taxon>
    </lineage>
</organism>
<dbReference type="Proteomes" id="UP000007383">
    <property type="component" value="Chromosome"/>
</dbReference>
<dbReference type="STRING" id="889378.Spiaf_1762"/>
<dbReference type="KEGG" id="sfc:Spiaf_1762"/>
<dbReference type="HOGENOM" id="CLU_2425446_0_0_12"/>
<evidence type="ECO:0000313" key="1">
    <source>
        <dbReference type="EMBL" id="AFG37819.1"/>
    </source>
</evidence>
<dbReference type="PATRIC" id="fig|889378.3.peg.1750"/>
<protein>
    <submittedName>
        <fullName evidence="1">Uncharacterized protein</fullName>
    </submittedName>
</protein>
<keyword evidence="2" id="KW-1185">Reference proteome</keyword>
<dbReference type="RefSeq" id="WP_014455802.1">
    <property type="nucleotide sequence ID" value="NC_017098.1"/>
</dbReference>
<evidence type="ECO:0000313" key="2">
    <source>
        <dbReference type="Proteomes" id="UP000007383"/>
    </source>
</evidence>
<dbReference type="EMBL" id="CP003282">
    <property type="protein sequence ID" value="AFG37819.1"/>
    <property type="molecule type" value="Genomic_DNA"/>
</dbReference>
<name>H9UJX6_SPIAZ</name>